<name>A0A1E4SH68_9ASCO</name>
<dbReference type="InterPro" id="IPR002347">
    <property type="entry name" value="SDR_fam"/>
</dbReference>
<dbReference type="Gene3D" id="3.40.50.720">
    <property type="entry name" value="NAD(P)-binding Rossmann-like Domain"/>
    <property type="match status" value="1"/>
</dbReference>
<keyword evidence="5" id="KW-1185">Reference proteome</keyword>
<dbReference type="PRINTS" id="PR00081">
    <property type="entry name" value="GDHRDH"/>
</dbReference>
<gene>
    <name evidence="4" type="ORF">CANTADRAFT_26776</name>
</gene>
<evidence type="ECO:0000313" key="4">
    <source>
        <dbReference type="EMBL" id="ODV78859.1"/>
    </source>
</evidence>
<comment type="similarity">
    <text evidence="1">Belongs to the short-chain dehydrogenases/reductases (SDR) family.</text>
</comment>
<dbReference type="Pfam" id="PF13561">
    <property type="entry name" value="adh_short_C2"/>
    <property type="match status" value="1"/>
</dbReference>
<keyword evidence="2" id="KW-0521">NADP</keyword>
<evidence type="ECO:0000256" key="3">
    <source>
        <dbReference type="ARBA" id="ARBA00023002"/>
    </source>
</evidence>
<accession>A0A1E4SH68</accession>
<organism evidence="4 5">
    <name type="scientific">Suhomyces tanzawaensis NRRL Y-17324</name>
    <dbReference type="NCBI Taxonomy" id="984487"/>
    <lineage>
        <taxon>Eukaryota</taxon>
        <taxon>Fungi</taxon>
        <taxon>Dikarya</taxon>
        <taxon>Ascomycota</taxon>
        <taxon>Saccharomycotina</taxon>
        <taxon>Pichiomycetes</taxon>
        <taxon>Debaryomycetaceae</taxon>
        <taxon>Suhomyces</taxon>
    </lineage>
</organism>
<dbReference type="InterPro" id="IPR020904">
    <property type="entry name" value="Sc_DH/Rdtase_CS"/>
</dbReference>
<dbReference type="AlphaFoldDB" id="A0A1E4SH68"/>
<dbReference type="PROSITE" id="PS00061">
    <property type="entry name" value="ADH_SHORT"/>
    <property type="match status" value="1"/>
</dbReference>
<dbReference type="EMBL" id="KV453913">
    <property type="protein sequence ID" value="ODV78859.1"/>
    <property type="molecule type" value="Genomic_DNA"/>
</dbReference>
<protein>
    <submittedName>
        <fullName evidence="4">Putative sporulation-specific protein</fullName>
    </submittedName>
</protein>
<dbReference type="SUPFAM" id="SSF51735">
    <property type="entry name" value="NAD(P)-binding Rossmann-fold domains"/>
    <property type="match status" value="1"/>
</dbReference>
<dbReference type="PRINTS" id="PR00080">
    <property type="entry name" value="SDRFAMILY"/>
</dbReference>
<dbReference type="InterPro" id="IPR036291">
    <property type="entry name" value="NAD(P)-bd_dom_sf"/>
</dbReference>
<dbReference type="Proteomes" id="UP000094285">
    <property type="component" value="Unassembled WGS sequence"/>
</dbReference>
<proteinExistence type="inferred from homology"/>
<evidence type="ECO:0000313" key="5">
    <source>
        <dbReference type="Proteomes" id="UP000094285"/>
    </source>
</evidence>
<sequence>MSTLALFSLKGKVAVLTGGTNGIGLGYVRGLAGAEISQIILTYRNEDALKTTIKEIERINRNVKVDAIKVDFAGDEDQNVQLITEESYRLSITGKVDILINNAGIAHRSPLEDFPQEKFDEVIKVNLNIPIKLTKSIGTRMIESETEGKIVFTASLLSFQGGLNATPYAVSKGGIKSFTQAVSNEWASKGVRVNSIAPGYIETKMTDTMDPKNRSKIIDRIPFGRWGNIDDFQGPIVFLVSDASRYVTGETLVVDGGWMSR</sequence>
<dbReference type="RefSeq" id="XP_020063981.1">
    <property type="nucleotide sequence ID" value="XM_020207880.1"/>
</dbReference>
<dbReference type="FunFam" id="3.40.50.720:FF:000084">
    <property type="entry name" value="Short-chain dehydrogenase reductase"/>
    <property type="match status" value="1"/>
</dbReference>
<dbReference type="PANTHER" id="PTHR42760">
    <property type="entry name" value="SHORT-CHAIN DEHYDROGENASES/REDUCTASES FAMILY MEMBER"/>
    <property type="match status" value="1"/>
</dbReference>
<evidence type="ECO:0000256" key="2">
    <source>
        <dbReference type="ARBA" id="ARBA00022857"/>
    </source>
</evidence>
<reference evidence="5" key="1">
    <citation type="submission" date="2016-05" db="EMBL/GenBank/DDBJ databases">
        <title>Comparative genomics of biotechnologically important yeasts.</title>
        <authorList>
            <consortium name="DOE Joint Genome Institute"/>
            <person name="Riley R."/>
            <person name="Haridas S."/>
            <person name="Wolfe K.H."/>
            <person name="Lopes M.R."/>
            <person name="Hittinger C.T."/>
            <person name="Goker M."/>
            <person name="Salamov A."/>
            <person name="Wisecaver J."/>
            <person name="Long T.M."/>
            <person name="Aerts A.L."/>
            <person name="Barry K."/>
            <person name="Choi C."/>
            <person name="Clum A."/>
            <person name="Coughlan A.Y."/>
            <person name="Deshpande S."/>
            <person name="Douglass A.P."/>
            <person name="Hanson S.J."/>
            <person name="Klenk H.-P."/>
            <person name="Labutti K."/>
            <person name="Lapidus A."/>
            <person name="Lindquist E."/>
            <person name="Lipzen A."/>
            <person name="Meier-Kolthoff J.P."/>
            <person name="Ohm R.A."/>
            <person name="Otillar R.P."/>
            <person name="Pangilinan J."/>
            <person name="Peng Y."/>
            <person name="Rokas A."/>
            <person name="Rosa C.A."/>
            <person name="Scheuner C."/>
            <person name="Sibirny A.A."/>
            <person name="Slot J.C."/>
            <person name="Stielow J.B."/>
            <person name="Sun H."/>
            <person name="Kurtzman C.P."/>
            <person name="Blackwell M."/>
            <person name="Grigoriev I.V."/>
            <person name="Jeffries T.W."/>
        </authorList>
    </citation>
    <scope>NUCLEOTIDE SEQUENCE [LARGE SCALE GENOMIC DNA]</scope>
    <source>
        <strain evidence="5">NRRL Y-17324</strain>
    </source>
</reference>
<dbReference type="OrthoDB" id="294295at2759"/>
<keyword evidence="3" id="KW-0560">Oxidoreductase</keyword>
<dbReference type="STRING" id="984487.A0A1E4SH68"/>
<dbReference type="GeneID" id="30982017"/>
<evidence type="ECO:0000256" key="1">
    <source>
        <dbReference type="ARBA" id="ARBA00006484"/>
    </source>
</evidence>
<dbReference type="PANTHER" id="PTHR42760:SF5">
    <property type="entry name" value="2-DEHYDRO-3-DEOXY-D-GLUCONATE 5-DEHYDROGENASE"/>
    <property type="match status" value="1"/>
</dbReference>
<dbReference type="GO" id="GO:0016616">
    <property type="term" value="F:oxidoreductase activity, acting on the CH-OH group of donors, NAD or NADP as acceptor"/>
    <property type="evidence" value="ECO:0007669"/>
    <property type="project" value="TreeGrafter"/>
</dbReference>